<evidence type="ECO:0000256" key="6">
    <source>
        <dbReference type="ARBA" id="ARBA00047942"/>
    </source>
</evidence>
<comment type="catalytic activity">
    <reaction evidence="6">
        <text>a 2'-deoxyadenosine in DNA + S-adenosyl-L-methionine = an N(6)-methyl-2'-deoxyadenosine in DNA + S-adenosyl-L-homocysteine + H(+)</text>
        <dbReference type="Rhea" id="RHEA:15197"/>
        <dbReference type="Rhea" id="RHEA-COMP:12418"/>
        <dbReference type="Rhea" id="RHEA-COMP:12419"/>
        <dbReference type="ChEBI" id="CHEBI:15378"/>
        <dbReference type="ChEBI" id="CHEBI:57856"/>
        <dbReference type="ChEBI" id="CHEBI:59789"/>
        <dbReference type="ChEBI" id="CHEBI:90615"/>
        <dbReference type="ChEBI" id="CHEBI:90616"/>
        <dbReference type="EC" id="2.1.1.72"/>
    </reaction>
</comment>
<dbReference type="InterPro" id="IPR029063">
    <property type="entry name" value="SAM-dependent_MTases_sf"/>
</dbReference>
<keyword evidence="5" id="KW-0949">S-adenosyl-L-methionine</keyword>
<dbReference type="InterPro" id="IPR050953">
    <property type="entry name" value="N4_N6_ade-DNA_methylase"/>
</dbReference>
<dbReference type="InterPro" id="IPR002052">
    <property type="entry name" value="DNA_methylase_N6_adenine_CS"/>
</dbReference>
<dbReference type="PROSITE" id="PS00092">
    <property type="entry name" value="N6_MTASE"/>
    <property type="match status" value="1"/>
</dbReference>
<dbReference type="GO" id="GO:0006304">
    <property type="term" value="P:DNA modification"/>
    <property type="evidence" value="ECO:0007669"/>
    <property type="project" value="InterPro"/>
</dbReference>
<keyword evidence="4" id="KW-0808">Transferase</keyword>
<evidence type="ECO:0000256" key="4">
    <source>
        <dbReference type="ARBA" id="ARBA00022679"/>
    </source>
</evidence>
<dbReference type="SUPFAM" id="SSF53335">
    <property type="entry name" value="S-adenosyl-L-methionine-dependent methyltransferases"/>
    <property type="match status" value="1"/>
</dbReference>
<gene>
    <name evidence="8" type="ORF">CCAX7_17130</name>
</gene>
<sequence>MRYNSARALASPPLQLNMFPDEPALQEKNGAVYTKPWVVEMILDLCGYTSDANLVDAVAMEPAAGAGVFVCAMARRLVSSCRRQGRPILDCRDSLIVRELIESSAEETRTRTLAALRAMGVLIEDAEMLTRTWIAPGDYLSEGSSLPKADFVIGNPPYIRLEDVNSSIMAQYRSGFATMKGRSDIYIGFYEAALTQLKPNGVCGFICADRWMLNQYGTELRRHITSQFSVETIIEMHTAGAFESDVSAYPAVTVIRRQMQKAVVVASINENISPSMGVLVADSLSHLRETGHLVNPISGMTAGRFDTWFSKGEPWPCTSPERLMMLKYLEQNFPPLESFGTRVGIGVASGADNVFITTRADTAEASRMLPLALASDVAGGKLEWSGHYLVDPWSPQGLVNLAQHPLLSAYYRRHETRLLERNVGKRNPAAWYRTIDRVNHDLLGKRKLYIPDIKSRIFPVLDDGKTYPHHNLYFIESEQWDLEVLGGLLLSDVAQFFVECYGVRMRGGYLRFQAQYLRKIRIPNPSDIPEHLALLLKEAFRARDVRLATSIAQQLYRIDQIPAGDYIGN</sequence>
<evidence type="ECO:0000256" key="2">
    <source>
        <dbReference type="ARBA" id="ARBA00011900"/>
    </source>
</evidence>
<dbReference type="PRINTS" id="PR00507">
    <property type="entry name" value="N12N6MTFRASE"/>
</dbReference>
<dbReference type="REBASE" id="620365">
    <property type="entry name" value="M.CcoAX7ORF17130P"/>
</dbReference>
<evidence type="ECO:0000256" key="1">
    <source>
        <dbReference type="ARBA" id="ARBA00006594"/>
    </source>
</evidence>
<dbReference type="KEGG" id="ccot:CCAX7_17130"/>
<dbReference type="OrthoDB" id="9784823at2"/>
<organism evidence="8 9">
    <name type="scientific">Capsulimonas corticalis</name>
    <dbReference type="NCBI Taxonomy" id="2219043"/>
    <lineage>
        <taxon>Bacteria</taxon>
        <taxon>Bacillati</taxon>
        <taxon>Armatimonadota</taxon>
        <taxon>Armatimonadia</taxon>
        <taxon>Capsulimonadales</taxon>
        <taxon>Capsulimonadaceae</taxon>
        <taxon>Capsulimonas</taxon>
    </lineage>
</organism>
<dbReference type="EMBL" id="AP025739">
    <property type="protein sequence ID" value="BDI29662.1"/>
    <property type="molecule type" value="Genomic_DNA"/>
</dbReference>
<comment type="similarity">
    <text evidence="1">Belongs to the N(4)/N(6)-methyltransferase family.</text>
</comment>
<reference evidence="8 9" key="1">
    <citation type="journal article" date="2019" name="Int. J. Syst. Evol. Microbiol.">
        <title>Capsulimonas corticalis gen. nov., sp. nov., an aerobic capsulated bacterium, of a novel bacterial order, Capsulimonadales ord. nov., of the class Armatimonadia of the phylum Armatimonadetes.</title>
        <authorList>
            <person name="Li J."/>
            <person name="Kudo C."/>
            <person name="Tonouchi A."/>
        </authorList>
    </citation>
    <scope>NUCLEOTIDE SEQUENCE [LARGE SCALE GENOMIC DNA]</scope>
    <source>
        <strain evidence="8 9">AX-7</strain>
    </source>
</reference>
<dbReference type="Pfam" id="PF07669">
    <property type="entry name" value="Eco57I"/>
    <property type="match status" value="1"/>
</dbReference>
<keyword evidence="9" id="KW-1185">Reference proteome</keyword>
<dbReference type="Proteomes" id="UP000287394">
    <property type="component" value="Chromosome"/>
</dbReference>
<proteinExistence type="inferred from homology"/>
<evidence type="ECO:0000313" key="8">
    <source>
        <dbReference type="EMBL" id="BDI29662.1"/>
    </source>
</evidence>
<evidence type="ECO:0000313" key="9">
    <source>
        <dbReference type="Proteomes" id="UP000287394"/>
    </source>
</evidence>
<dbReference type="Gene3D" id="3.40.50.150">
    <property type="entry name" value="Vaccinia Virus protein VP39"/>
    <property type="match status" value="1"/>
</dbReference>
<protein>
    <recommendedName>
        <fullName evidence="2">site-specific DNA-methyltransferase (adenine-specific)</fullName>
        <ecNumber evidence="2">2.1.1.72</ecNumber>
    </recommendedName>
</protein>
<dbReference type="GO" id="GO:0032259">
    <property type="term" value="P:methylation"/>
    <property type="evidence" value="ECO:0007669"/>
    <property type="project" value="UniProtKB-KW"/>
</dbReference>
<feature type="domain" description="Type II methyltransferase M.TaqI-like" evidence="7">
    <location>
        <begin position="149"/>
        <end position="242"/>
    </location>
</feature>
<dbReference type="PANTHER" id="PTHR33841">
    <property type="entry name" value="DNA METHYLTRANSFERASE YEEA-RELATED"/>
    <property type="match status" value="1"/>
</dbReference>
<dbReference type="InterPro" id="IPR011639">
    <property type="entry name" value="MethylTrfase_TaqI-like_dom"/>
</dbReference>
<dbReference type="GO" id="GO:0003676">
    <property type="term" value="F:nucleic acid binding"/>
    <property type="evidence" value="ECO:0007669"/>
    <property type="project" value="InterPro"/>
</dbReference>
<name>A0A402D3X2_9BACT</name>
<evidence type="ECO:0000256" key="5">
    <source>
        <dbReference type="ARBA" id="ARBA00022691"/>
    </source>
</evidence>
<dbReference type="PANTHER" id="PTHR33841:SF5">
    <property type="entry name" value="DNA METHYLASE (MODIFICATION METHYLASE) (METHYLTRANSFERASE)-RELATED"/>
    <property type="match status" value="1"/>
</dbReference>
<evidence type="ECO:0000256" key="3">
    <source>
        <dbReference type="ARBA" id="ARBA00022603"/>
    </source>
</evidence>
<dbReference type="RefSeq" id="WP_119324234.1">
    <property type="nucleotide sequence ID" value="NZ_AP025739.1"/>
</dbReference>
<evidence type="ECO:0000259" key="7">
    <source>
        <dbReference type="Pfam" id="PF07669"/>
    </source>
</evidence>
<keyword evidence="3 8" id="KW-0489">Methyltransferase</keyword>
<dbReference type="EC" id="2.1.1.72" evidence="2"/>
<accession>A0A402D3X2</accession>
<dbReference type="AlphaFoldDB" id="A0A402D3X2"/>
<dbReference type="GO" id="GO:0009007">
    <property type="term" value="F:site-specific DNA-methyltransferase (adenine-specific) activity"/>
    <property type="evidence" value="ECO:0007669"/>
    <property type="project" value="UniProtKB-EC"/>
</dbReference>